<dbReference type="PROSITE" id="PS52016">
    <property type="entry name" value="TONB_DEPENDENT_REC_3"/>
    <property type="match status" value="1"/>
</dbReference>
<evidence type="ECO:0000256" key="9">
    <source>
        <dbReference type="ARBA" id="ARBA00023136"/>
    </source>
</evidence>
<comment type="caution">
    <text evidence="17">The sequence shown here is derived from an EMBL/GenBank/DDBJ whole genome shotgun (WGS) entry which is preliminary data.</text>
</comment>
<keyword evidence="5 11" id="KW-0812">Transmembrane</keyword>
<dbReference type="GO" id="GO:0009279">
    <property type="term" value="C:cell outer membrane"/>
    <property type="evidence" value="ECO:0007669"/>
    <property type="project" value="UniProtKB-SubCell"/>
</dbReference>
<dbReference type="AlphaFoldDB" id="A0A7W4ID35"/>
<feature type="signal peptide" evidence="14">
    <location>
        <begin position="1"/>
        <end position="31"/>
    </location>
</feature>
<keyword evidence="14" id="KW-0732">Signal</keyword>
<keyword evidence="9 11" id="KW-0472">Membrane</keyword>
<name>A0A7W4ID35_9PROT</name>
<keyword evidence="17" id="KW-0675">Receptor</keyword>
<evidence type="ECO:0000256" key="11">
    <source>
        <dbReference type="PROSITE-ProRule" id="PRU01360"/>
    </source>
</evidence>
<evidence type="ECO:0000256" key="3">
    <source>
        <dbReference type="ARBA" id="ARBA00022452"/>
    </source>
</evidence>
<feature type="compositionally biased region" description="Low complexity" evidence="13">
    <location>
        <begin position="36"/>
        <end position="62"/>
    </location>
</feature>
<evidence type="ECO:0000256" key="12">
    <source>
        <dbReference type="RuleBase" id="RU003357"/>
    </source>
</evidence>
<keyword evidence="7" id="KW-0406">Ion transport</keyword>
<dbReference type="InterPro" id="IPR012910">
    <property type="entry name" value="Plug_dom"/>
</dbReference>
<evidence type="ECO:0000256" key="2">
    <source>
        <dbReference type="ARBA" id="ARBA00022448"/>
    </source>
</evidence>
<feature type="domain" description="TonB-dependent receptor-like beta-barrel" evidence="15">
    <location>
        <begin position="281"/>
        <end position="739"/>
    </location>
</feature>
<protein>
    <submittedName>
        <fullName evidence="17">TonB-dependent receptor plug domain-containing protein</fullName>
    </submittedName>
</protein>
<comment type="subcellular location">
    <subcellularLocation>
        <location evidence="1 11">Cell outer membrane</location>
        <topology evidence="1 11">Multi-pass membrane protein</topology>
    </subcellularLocation>
</comment>
<feature type="domain" description="TonB-dependent receptor plug" evidence="16">
    <location>
        <begin position="85"/>
        <end position="188"/>
    </location>
</feature>
<dbReference type="GO" id="GO:0006826">
    <property type="term" value="P:iron ion transport"/>
    <property type="evidence" value="ECO:0007669"/>
    <property type="project" value="UniProtKB-KW"/>
</dbReference>
<evidence type="ECO:0000259" key="15">
    <source>
        <dbReference type="Pfam" id="PF00593"/>
    </source>
</evidence>
<evidence type="ECO:0000256" key="6">
    <source>
        <dbReference type="ARBA" id="ARBA00023004"/>
    </source>
</evidence>
<dbReference type="PANTHER" id="PTHR32552">
    <property type="entry name" value="FERRICHROME IRON RECEPTOR-RELATED"/>
    <property type="match status" value="1"/>
</dbReference>
<sequence length="773" mass="84250">MICRYSRPLLGRLRVASFLAGATALSTVAHAADAAKPADPSPAAKASQPPKAQSPKAQSPAPTNEVINVLARPPRFAGAAAQHELGSTTTISSEVLVARHVTTVTDLQNLVPNLTIQTQGGSNAPDFYLRGIGLSDYTQNNTPSVMTYFDDVAYPLAALTSGMMFDLQEVNVDAGPVGFAHGMADTGGEVRIRTNGPSRALHYGLSEDIASYNRSKTNVYLSGSLADTVQFRIAGQALEGGAFRFNRATGQSIGNANAGGFRAKLDWEPDTKTVVRLGFDWSQDNSDAMAGFVRQDLTGQFPPDRNIYATGWKLNPHFADLIGIPRNAIPSNDINSWATSLRVGRDLGWATLTSISSYAAQVRHQYIDRDATPVASADSYLAGNTGVLSQEIRLDGSTLHNRLDWVAGLYYSRIRSWGENWLDETGIPTVGYIQETTHSEPQQNFSQFAQARYTLLPGLKLTAGIEHQSDDRQFNDVDIIMRGISSHRYPDHGALTNQFSGKVGLQYQVTPRVMIYGDIRRGVKPGGFTANTTLVPSQLDPFKPEWLLAYEAGFKTELFDHRLRINGAAYWDEYHDQQTLGVLLIPPYGMVGDYINVPRSTIWGTELQIQANPLPGLTLTQNLGYERGQYDDYSTLNTGATGAHYLMTHQWQAIYSNYAGADMGIPKLTLSGSAAYKTGPIFNSVTLTPEIDYSFRSAQALQPRGSGPYLLPAYFLLNASLTVKPVHGRWSVTAYATNLANRDYIVAGTLVTTTLMGISGQPRFVGGRVAYDF</sequence>
<dbReference type="PANTHER" id="PTHR32552:SF81">
    <property type="entry name" value="TONB-DEPENDENT OUTER MEMBRANE RECEPTOR"/>
    <property type="match status" value="1"/>
</dbReference>
<dbReference type="InterPro" id="IPR000531">
    <property type="entry name" value="Beta-barrel_TonB"/>
</dbReference>
<accession>A0A7W4ID35</accession>
<keyword evidence="4" id="KW-0410">Iron transport</keyword>
<evidence type="ECO:0000256" key="13">
    <source>
        <dbReference type="SAM" id="MobiDB-lite"/>
    </source>
</evidence>
<proteinExistence type="inferred from homology"/>
<dbReference type="SUPFAM" id="SSF56935">
    <property type="entry name" value="Porins"/>
    <property type="match status" value="1"/>
</dbReference>
<evidence type="ECO:0000256" key="7">
    <source>
        <dbReference type="ARBA" id="ARBA00023065"/>
    </source>
</evidence>
<keyword evidence="2 11" id="KW-0813">Transport</keyword>
<comment type="similarity">
    <text evidence="11 12">Belongs to the TonB-dependent receptor family.</text>
</comment>
<dbReference type="Pfam" id="PF07715">
    <property type="entry name" value="Plug"/>
    <property type="match status" value="1"/>
</dbReference>
<keyword evidence="10 11" id="KW-0998">Cell outer membrane</keyword>
<dbReference type="RefSeq" id="WP_182997412.1">
    <property type="nucleotide sequence ID" value="NZ_JABEQJ010000011.1"/>
</dbReference>
<keyword evidence="8 12" id="KW-0798">TonB box</keyword>
<evidence type="ECO:0000256" key="1">
    <source>
        <dbReference type="ARBA" id="ARBA00004571"/>
    </source>
</evidence>
<evidence type="ECO:0000256" key="14">
    <source>
        <dbReference type="SAM" id="SignalP"/>
    </source>
</evidence>
<evidence type="ECO:0000256" key="10">
    <source>
        <dbReference type="ARBA" id="ARBA00023237"/>
    </source>
</evidence>
<keyword evidence="6" id="KW-0408">Iron</keyword>
<keyword evidence="3 11" id="KW-1134">Transmembrane beta strand</keyword>
<evidence type="ECO:0000256" key="5">
    <source>
        <dbReference type="ARBA" id="ARBA00022692"/>
    </source>
</evidence>
<evidence type="ECO:0000313" key="18">
    <source>
        <dbReference type="Proteomes" id="UP000589085"/>
    </source>
</evidence>
<evidence type="ECO:0000259" key="16">
    <source>
        <dbReference type="Pfam" id="PF07715"/>
    </source>
</evidence>
<feature type="region of interest" description="Disordered" evidence="13">
    <location>
        <begin position="36"/>
        <end position="63"/>
    </location>
</feature>
<gene>
    <name evidence="17" type="ORF">HLH48_10250</name>
</gene>
<dbReference type="InterPro" id="IPR036942">
    <property type="entry name" value="Beta-barrel_TonB_sf"/>
</dbReference>
<evidence type="ECO:0000313" key="17">
    <source>
        <dbReference type="EMBL" id="MBB2160552.1"/>
    </source>
</evidence>
<dbReference type="EMBL" id="JABEQJ010000011">
    <property type="protein sequence ID" value="MBB2160552.1"/>
    <property type="molecule type" value="Genomic_DNA"/>
</dbReference>
<reference evidence="17 18" key="1">
    <citation type="submission" date="2020-04" db="EMBL/GenBank/DDBJ databases">
        <title>Description of novel Gluconacetobacter.</title>
        <authorList>
            <person name="Sombolestani A."/>
        </authorList>
    </citation>
    <scope>NUCLEOTIDE SEQUENCE [LARGE SCALE GENOMIC DNA]</scope>
    <source>
        <strain evidence="17 18">LMG 19747</strain>
    </source>
</reference>
<dbReference type="Proteomes" id="UP000589085">
    <property type="component" value="Unassembled WGS sequence"/>
</dbReference>
<dbReference type="InterPro" id="IPR039426">
    <property type="entry name" value="TonB-dep_rcpt-like"/>
</dbReference>
<organism evidence="17 18">
    <name type="scientific">Gluconacetobacter sacchari</name>
    <dbReference type="NCBI Taxonomy" id="92759"/>
    <lineage>
        <taxon>Bacteria</taxon>
        <taxon>Pseudomonadati</taxon>
        <taxon>Pseudomonadota</taxon>
        <taxon>Alphaproteobacteria</taxon>
        <taxon>Acetobacterales</taxon>
        <taxon>Acetobacteraceae</taxon>
        <taxon>Gluconacetobacter</taxon>
    </lineage>
</organism>
<dbReference type="Gene3D" id="2.40.170.20">
    <property type="entry name" value="TonB-dependent receptor, beta-barrel domain"/>
    <property type="match status" value="1"/>
</dbReference>
<evidence type="ECO:0000256" key="4">
    <source>
        <dbReference type="ARBA" id="ARBA00022496"/>
    </source>
</evidence>
<feature type="chain" id="PRO_5030893032" evidence="14">
    <location>
        <begin position="32"/>
        <end position="773"/>
    </location>
</feature>
<evidence type="ECO:0000256" key="8">
    <source>
        <dbReference type="ARBA" id="ARBA00023077"/>
    </source>
</evidence>
<dbReference type="Pfam" id="PF00593">
    <property type="entry name" value="TonB_dep_Rec_b-barrel"/>
    <property type="match status" value="1"/>
</dbReference>